<dbReference type="Gene3D" id="3.30.420.150">
    <property type="entry name" value="Exopolyphosphatase. Domain 2"/>
    <property type="match status" value="1"/>
</dbReference>
<dbReference type="GO" id="GO:0004382">
    <property type="term" value="F:GDP phosphatase activity"/>
    <property type="evidence" value="ECO:0007669"/>
    <property type="project" value="TreeGrafter"/>
</dbReference>
<evidence type="ECO:0000256" key="5">
    <source>
        <dbReference type="SAM" id="SignalP"/>
    </source>
</evidence>
<dbReference type="AlphaFoldDB" id="A0A6P8HVC3"/>
<dbReference type="Pfam" id="PF01150">
    <property type="entry name" value="GDA1_CD39"/>
    <property type="match status" value="1"/>
</dbReference>
<comment type="similarity">
    <text evidence="1">Belongs to the GDA1/CD39 NTPase family.</text>
</comment>
<accession>A0A6P8HVC3</accession>
<reference evidence="7 8" key="1">
    <citation type="submission" date="2025-04" db="UniProtKB">
        <authorList>
            <consortium name="RefSeq"/>
        </authorList>
    </citation>
    <scope>IDENTIFICATION</scope>
    <source>
        <tissue evidence="7 8">Tentacle</tissue>
    </source>
</reference>
<evidence type="ECO:0000313" key="8">
    <source>
        <dbReference type="RefSeq" id="XP_031559278.1"/>
    </source>
</evidence>
<dbReference type="OrthoDB" id="6372431at2759"/>
<dbReference type="Proteomes" id="UP000515163">
    <property type="component" value="Unplaced"/>
</dbReference>
<dbReference type="RefSeq" id="XP_031559277.1">
    <property type="nucleotide sequence ID" value="XM_031703417.1"/>
</dbReference>
<dbReference type="GO" id="GO:0009134">
    <property type="term" value="P:nucleoside diphosphate catabolic process"/>
    <property type="evidence" value="ECO:0007669"/>
    <property type="project" value="TreeGrafter"/>
</dbReference>
<organism evidence="6 8">
    <name type="scientific">Actinia tenebrosa</name>
    <name type="common">Australian red waratah sea anemone</name>
    <dbReference type="NCBI Taxonomy" id="6105"/>
    <lineage>
        <taxon>Eukaryota</taxon>
        <taxon>Metazoa</taxon>
        <taxon>Cnidaria</taxon>
        <taxon>Anthozoa</taxon>
        <taxon>Hexacorallia</taxon>
        <taxon>Actiniaria</taxon>
        <taxon>Actiniidae</taxon>
        <taxon>Actinia</taxon>
    </lineage>
</organism>
<dbReference type="GO" id="GO:0005524">
    <property type="term" value="F:ATP binding"/>
    <property type="evidence" value="ECO:0007669"/>
    <property type="project" value="UniProtKB-KW"/>
</dbReference>
<dbReference type="PANTHER" id="PTHR11782">
    <property type="entry name" value="ADENOSINE/GUANOSINE DIPHOSPHATASE"/>
    <property type="match status" value="1"/>
</dbReference>
<dbReference type="GeneID" id="116295568"/>
<evidence type="ECO:0000313" key="6">
    <source>
        <dbReference type="Proteomes" id="UP000515163"/>
    </source>
</evidence>
<evidence type="ECO:0000256" key="3">
    <source>
        <dbReference type="PIRSR" id="PIRSR600407-1"/>
    </source>
</evidence>
<dbReference type="InterPro" id="IPR000407">
    <property type="entry name" value="GDA1_CD39_NTPase"/>
</dbReference>
<keyword evidence="2" id="KW-0378">Hydrolase</keyword>
<feature type="signal peptide" evidence="5">
    <location>
        <begin position="1"/>
        <end position="27"/>
    </location>
</feature>
<protein>
    <submittedName>
        <fullName evidence="7 8">Ectonucleoside triphosphate diphosphohydrolase 1-like</fullName>
    </submittedName>
</protein>
<feature type="binding site" evidence="4">
    <location>
        <begin position="203"/>
        <end position="207"/>
    </location>
    <ligand>
        <name>ATP</name>
        <dbReference type="ChEBI" id="CHEBI:30616"/>
    </ligand>
</feature>
<keyword evidence="4" id="KW-0067">ATP-binding</keyword>
<keyword evidence="4" id="KW-0547">Nucleotide-binding</keyword>
<gene>
    <name evidence="7 8" type="primary">LOC116295568</name>
</gene>
<dbReference type="GO" id="GO:0017111">
    <property type="term" value="F:ribonucleoside triphosphate phosphatase activity"/>
    <property type="evidence" value="ECO:0007669"/>
    <property type="project" value="TreeGrafter"/>
</dbReference>
<dbReference type="PANTHER" id="PTHR11782:SF83">
    <property type="entry name" value="GUANOSINE-DIPHOSPHATASE"/>
    <property type="match status" value="1"/>
</dbReference>
<dbReference type="RefSeq" id="XP_031559278.1">
    <property type="nucleotide sequence ID" value="XM_031703418.1"/>
</dbReference>
<dbReference type="Gene3D" id="3.30.420.40">
    <property type="match status" value="1"/>
</dbReference>
<sequence length="435" mass="48978">MNPHIACFGLVMIGALFLAQGPQLSHGRSFLDLEKKSSGVKEKYAVIFDAGSSGTRIKVYKILIHTPLRVSDVQQAPVPKPDKVRPGLSKFADNIGEIGGYLRPLIDGALKVVPKDKQAHTTIRLFATAGMRLLKKYEIDRILDKVDVLLSNKDYSPFKYERGFSKVISGEDEAVYLWVTVNFLKGLFSGESSKSFGTLDMGGASTQNTFKVSRRKPKVPVVSLGITGKNYNVFAHSYLGYGEAEARNTFLKKLVRMKIQSTKKAKDEDQIVYSPCHNYGFNTSVNVDGKEYIVRGDFRSTRQCQQWLSYFFFCSNCAFKNQPKLSGEFYCSSLFTYAFQATGVVQQNDQIVTLDNIENKADSYCSKSVYKLHIKKDFLAYARCFHLNYIKVMLVKGYRVNENNFVLRNAGKLNGFDLNWSLGAVLMSNNFFEGK</sequence>
<evidence type="ECO:0000256" key="4">
    <source>
        <dbReference type="PIRSR" id="PIRSR600407-2"/>
    </source>
</evidence>
<proteinExistence type="inferred from homology"/>
<dbReference type="KEGG" id="aten:116295568"/>
<evidence type="ECO:0000313" key="7">
    <source>
        <dbReference type="RefSeq" id="XP_031559277.1"/>
    </source>
</evidence>
<name>A0A6P8HVC3_ACTTE</name>
<evidence type="ECO:0000256" key="1">
    <source>
        <dbReference type="ARBA" id="ARBA00009283"/>
    </source>
</evidence>
<feature type="chain" id="PRO_5044653099" evidence="5">
    <location>
        <begin position="28"/>
        <end position="435"/>
    </location>
</feature>
<dbReference type="GO" id="GO:0016020">
    <property type="term" value="C:membrane"/>
    <property type="evidence" value="ECO:0007669"/>
    <property type="project" value="TreeGrafter"/>
</dbReference>
<evidence type="ECO:0000256" key="2">
    <source>
        <dbReference type="ARBA" id="ARBA00022801"/>
    </source>
</evidence>
<feature type="active site" description="Proton acceptor" evidence="3">
    <location>
        <position position="173"/>
    </location>
</feature>
<keyword evidence="6" id="KW-1185">Reference proteome</keyword>
<dbReference type="CDD" id="cd24003">
    <property type="entry name" value="ASKHA_NBD_GDA1_CD39_NTPase"/>
    <property type="match status" value="1"/>
</dbReference>
<keyword evidence="5" id="KW-0732">Signal</keyword>
<dbReference type="GO" id="GO:0045134">
    <property type="term" value="F:UDP phosphatase activity"/>
    <property type="evidence" value="ECO:0007669"/>
    <property type="project" value="TreeGrafter"/>
</dbReference>